<evidence type="ECO:0000313" key="1">
    <source>
        <dbReference type="EMBL" id="MFC4689966.1"/>
    </source>
</evidence>
<keyword evidence="2" id="KW-1185">Reference proteome</keyword>
<evidence type="ECO:0008006" key="3">
    <source>
        <dbReference type="Google" id="ProtNLM"/>
    </source>
</evidence>
<sequence>MSQKTILTDVQFHFFSLKFKPLANVRDSYTSGGICKEVILHLTNIKKHGEAILCDRNEKRTKKSSREVFISSASFDYNERRAKMTMALIRKGKRPKLMQKGTFKLKSIKDLGDIVEVTHFFIDISGDNNVICTERNPNGPNIHDITYYLQKIAKVDLSLARTTELIVPNTGTIENSMDKIKNVLKFDVKIRPSNLDFIESKFKNNYFSGFEILSKIYSPEAFRIEAFFKKNGRKLIKRKENKIATSMFKEALSIFNSDPEQTEFYENFDVVYEDAKGIEDTFSLLKDKYIITYKIEADKDLSLKESYAYISKDITDFVNRNEN</sequence>
<gene>
    <name evidence="1" type="ORF">ACFO5T_05950</name>
</gene>
<protein>
    <recommendedName>
        <fullName evidence="3">CYTH domain-containing protein</fullName>
    </recommendedName>
</protein>
<proteinExistence type="predicted"/>
<reference evidence="2" key="1">
    <citation type="journal article" date="2019" name="Int. J. Syst. Evol. Microbiol.">
        <title>The Global Catalogue of Microorganisms (GCM) 10K type strain sequencing project: providing services to taxonomists for standard genome sequencing and annotation.</title>
        <authorList>
            <consortium name="The Broad Institute Genomics Platform"/>
            <consortium name="The Broad Institute Genome Sequencing Center for Infectious Disease"/>
            <person name="Wu L."/>
            <person name="Ma J."/>
        </authorList>
    </citation>
    <scope>NUCLEOTIDE SEQUENCE [LARGE SCALE GENOMIC DNA]</scope>
    <source>
        <strain evidence="2">CGMCC 4.7427</strain>
    </source>
</reference>
<name>A0ABV9L769_9FLAO</name>
<accession>A0ABV9L769</accession>
<dbReference type="RefSeq" id="WP_380032815.1">
    <property type="nucleotide sequence ID" value="NZ_JBHSHB010000008.1"/>
</dbReference>
<dbReference type="EMBL" id="JBHSHB010000008">
    <property type="protein sequence ID" value="MFC4689966.1"/>
    <property type="molecule type" value="Genomic_DNA"/>
</dbReference>
<dbReference type="Proteomes" id="UP001595878">
    <property type="component" value="Unassembled WGS sequence"/>
</dbReference>
<comment type="caution">
    <text evidence="1">The sequence shown here is derived from an EMBL/GenBank/DDBJ whole genome shotgun (WGS) entry which is preliminary data.</text>
</comment>
<evidence type="ECO:0000313" key="2">
    <source>
        <dbReference type="Proteomes" id="UP001595878"/>
    </source>
</evidence>
<organism evidence="1 2">
    <name type="scientific">Dokdonia genika</name>
    <dbReference type="NCBI Taxonomy" id="308113"/>
    <lineage>
        <taxon>Bacteria</taxon>
        <taxon>Pseudomonadati</taxon>
        <taxon>Bacteroidota</taxon>
        <taxon>Flavobacteriia</taxon>
        <taxon>Flavobacteriales</taxon>
        <taxon>Flavobacteriaceae</taxon>
        <taxon>Dokdonia</taxon>
    </lineage>
</organism>